<feature type="non-terminal residue" evidence="1">
    <location>
        <position position="1"/>
    </location>
</feature>
<proteinExistence type="predicted"/>
<name>Q7Y0K8_MAIZE</name>
<dbReference type="AlphaFoldDB" id="Q7Y0K8"/>
<reference evidence="1" key="1">
    <citation type="journal article" date="2004" name="Plant Cell">
        <title>Dissection of maize kernel composition and starch production by candidate gene association.</title>
        <authorList>
            <person name="Wilson L.M."/>
            <person name="Whitt S.R."/>
            <person name="Ibanez A.M."/>
            <person name="Rocheford T.R."/>
            <person name="Goodman M.M."/>
            <person name="Buckler E.S.IV."/>
        </authorList>
    </citation>
    <scope>NUCLEOTIDE SEQUENCE</scope>
</reference>
<protein>
    <submittedName>
        <fullName evidence="1">Isoamylase</fullName>
    </submittedName>
</protein>
<organism evidence="1">
    <name type="scientific">Zea mays</name>
    <name type="common">Maize</name>
    <dbReference type="NCBI Taxonomy" id="4577"/>
    <lineage>
        <taxon>Eukaryota</taxon>
        <taxon>Viridiplantae</taxon>
        <taxon>Streptophyta</taxon>
        <taxon>Embryophyta</taxon>
        <taxon>Tracheophyta</taxon>
        <taxon>Spermatophyta</taxon>
        <taxon>Magnoliopsida</taxon>
        <taxon>Liliopsida</taxon>
        <taxon>Poales</taxon>
        <taxon>Poaceae</taxon>
        <taxon>PACMAD clade</taxon>
        <taxon>Panicoideae</taxon>
        <taxon>Andropogonodae</taxon>
        <taxon>Andropogoneae</taxon>
        <taxon>Tripsacinae</taxon>
        <taxon>Zea</taxon>
    </lineage>
</organism>
<accession>Q7Y0K8</accession>
<dbReference type="EMBL" id="AY290569">
    <property type="protein sequence ID" value="AAP44933.1"/>
    <property type="molecule type" value="Genomic_DNA"/>
</dbReference>
<evidence type="ECO:0000313" key="1">
    <source>
        <dbReference type="EMBL" id="AAP44933.1"/>
    </source>
</evidence>
<feature type="non-terminal residue" evidence="1">
    <location>
        <position position="30"/>
    </location>
</feature>
<sequence>WGGRRICKSVSPKIKEEANAQFLCLSYGFS</sequence>
<gene>
    <name evidence="1" type="primary">su1</name>
</gene>